<feature type="region of interest" description="Disordered" evidence="1">
    <location>
        <begin position="26"/>
        <end position="50"/>
    </location>
</feature>
<protein>
    <submittedName>
        <fullName evidence="2">Uncharacterized protein</fullName>
    </submittedName>
</protein>
<evidence type="ECO:0000256" key="1">
    <source>
        <dbReference type="SAM" id="MobiDB-lite"/>
    </source>
</evidence>
<gene>
    <name evidence="2" type="ORF">METZ01_LOCUS148389</name>
</gene>
<name>A0A382A1Y5_9ZZZZ</name>
<reference evidence="2" key="1">
    <citation type="submission" date="2018-05" db="EMBL/GenBank/DDBJ databases">
        <authorList>
            <person name="Lanie J.A."/>
            <person name="Ng W.-L."/>
            <person name="Kazmierczak K.M."/>
            <person name="Andrzejewski T.M."/>
            <person name="Davidsen T.M."/>
            <person name="Wayne K.J."/>
            <person name="Tettelin H."/>
            <person name="Glass J.I."/>
            <person name="Rusch D."/>
            <person name="Podicherti R."/>
            <person name="Tsui H.-C.T."/>
            <person name="Winkler M.E."/>
        </authorList>
    </citation>
    <scope>NUCLEOTIDE SEQUENCE</scope>
</reference>
<dbReference type="EMBL" id="UINC01023583">
    <property type="protein sequence ID" value="SVA95535.1"/>
    <property type="molecule type" value="Genomic_DNA"/>
</dbReference>
<accession>A0A382A1Y5</accession>
<organism evidence="2">
    <name type="scientific">marine metagenome</name>
    <dbReference type="NCBI Taxonomy" id="408172"/>
    <lineage>
        <taxon>unclassified sequences</taxon>
        <taxon>metagenomes</taxon>
        <taxon>ecological metagenomes</taxon>
    </lineage>
</organism>
<sequence>MTKRYHIRPIAGRLGRLWVRLDEQPVRSSRKGSLGQNGSELSMARRTVTTTARQLHRVGGIEHDRVTERLHDRDRTHVGDEVVVAEA</sequence>
<evidence type="ECO:0000313" key="2">
    <source>
        <dbReference type="EMBL" id="SVA95535.1"/>
    </source>
</evidence>
<feature type="non-terminal residue" evidence="2">
    <location>
        <position position="87"/>
    </location>
</feature>
<proteinExistence type="predicted"/>
<dbReference type="AlphaFoldDB" id="A0A382A1Y5"/>